<dbReference type="Gene3D" id="1.10.8.60">
    <property type="match status" value="1"/>
</dbReference>
<sequence>MSLPAWFRTLMESLPVPAIFYDLGCHIAGSNEKGKKYILKTYNDLTRFKACEILAQSKNKTNGCENCLLARVLQERKPQKQTGEFMLPDGHSSIFERYAALWEIPGGPVIVDMWKDISQEVTLLREHEKKDLYIQGFFELFNLPMFITDHHFRITEMNRAFEKFARLPFSHLLGRPIDDIINLDLASIKSSLNLQPYVFSRTTLKRHPDLFCDLKLYAVSHNGNYLGCVGFAVAHAGRSLSSSFPHYQMEYLFELTREASHKESLKEFFDYLDVLLKKHFLGHADPLVVLIDEDRKSFFWLKEKEKEWPLQKSFRESAFRDEAFQHFYSVASMPTSPADAIATPGKPRLLPKPLLPFSANYPEWFGFPIATHRRLLGYVFVGLSEVFPQVKEAMYLIHAFLTQMAGHIRQLMLREAETASLWEGTKPTRFGRIIGQSEKMLEVYELIEMVAPSEATVLITGENGTGKELVALEIHSRSNRSNGPFVVAHCSAYSPTLLETELFGHEKGAFTGAIKQKKGRIERAQKGTLFLDEIGDISPATQVLLLRFLQDRKFERVGGEQTLEADVRILAATNKNLYEEVRAGRFRDDLYYRLNVISIHLPPLRERKEDIPLLCEHFVKKYSLREKKEISSLSPEALQILMEYDWPGNVRQLENAISHAVILATGDEIKPVHLPRFLRRGYDDGQSMSLADYEKNLISKVLKECNWNKHEAARRLKITRSTLYSKIKRYNLHP</sequence>
<dbReference type="Gene3D" id="3.30.450.20">
    <property type="entry name" value="PAS domain"/>
    <property type="match status" value="1"/>
</dbReference>
<dbReference type="STRING" id="39841.SAMN05660836_01481"/>
<dbReference type="InterPro" id="IPR025943">
    <property type="entry name" value="Sigma_54_int_dom_ATP-bd_2"/>
</dbReference>
<dbReference type="InterPro" id="IPR002078">
    <property type="entry name" value="Sigma_54_int"/>
</dbReference>
<evidence type="ECO:0000259" key="7">
    <source>
        <dbReference type="PROSITE" id="PS50045"/>
    </source>
</evidence>
<dbReference type="OrthoDB" id="9763792at2"/>
<keyword evidence="6" id="KW-0804">Transcription</keyword>
<dbReference type="AlphaFoldDB" id="A0A1I4TS50"/>
<dbReference type="Gene3D" id="1.10.10.60">
    <property type="entry name" value="Homeodomain-like"/>
    <property type="match status" value="1"/>
</dbReference>
<dbReference type="Pfam" id="PF13188">
    <property type="entry name" value="PAS_8"/>
    <property type="match status" value="1"/>
</dbReference>
<dbReference type="InterPro" id="IPR027417">
    <property type="entry name" value="P-loop_NTPase"/>
</dbReference>
<keyword evidence="9" id="KW-1185">Reference proteome</keyword>
<dbReference type="SUPFAM" id="SSF46689">
    <property type="entry name" value="Homeodomain-like"/>
    <property type="match status" value="1"/>
</dbReference>
<dbReference type="InterPro" id="IPR009057">
    <property type="entry name" value="Homeodomain-like_sf"/>
</dbReference>
<dbReference type="PROSITE" id="PS50045">
    <property type="entry name" value="SIGMA54_INTERACT_4"/>
    <property type="match status" value="1"/>
</dbReference>
<dbReference type="InterPro" id="IPR035965">
    <property type="entry name" value="PAS-like_dom_sf"/>
</dbReference>
<keyword evidence="4" id="KW-0238">DNA-binding</keyword>
<reference evidence="8 9" key="1">
    <citation type="submission" date="2016-10" db="EMBL/GenBank/DDBJ databases">
        <authorList>
            <person name="de Groot N.N."/>
        </authorList>
    </citation>
    <scope>NUCLEOTIDE SEQUENCE [LARGE SCALE GENOMIC DNA]</scope>
    <source>
        <strain evidence="8 9">DSM 9990</strain>
    </source>
</reference>
<dbReference type="SMART" id="SM00382">
    <property type="entry name" value="AAA"/>
    <property type="match status" value="1"/>
</dbReference>
<keyword evidence="1" id="KW-0547">Nucleotide-binding</keyword>
<dbReference type="InterPro" id="IPR025944">
    <property type="entry name" value="Sigma_54_int_dom_CS"/>
</dbReference>
<dbReference type="Gene3D" id="3.40.50.300">
    <property type="entry name" value="P-loop containing nucleotide triphosphate hydrolases"/>
    <property type="match status" value="1"/>
</dbReference>
<dbReference type="FunFam" id="1.10.8.60:FF:000014">
    <property type="entry name" value="DNA-binding transcriptional regulator NtrC"/>
    <property type="match status" value="1"/>
</dbReference>
<proteinExistence type="predicted"/>
<dbReference type="FunFam" id="3.40.50.300:FF:000006">
    <property type="entry name" value="DNA-binding transcriptional regulator NtrC"/>
    <property type="match status" value="1"/>
</dbReference>
<evidence type="ECO:0000256" key="6">
    <source>
        <dbReference type="ARBA" id="ARBA00023163"/>
    </source>
</evidence>
<accession>A0A1I4TS50</accession>
<gene>
    <name evidence="8" type="ORF">SAMN05660836_01481</name>
</gene>
<dbReference type="InterPro" id="IPR058031">
    <property type="entry name" value="AAA_lid_NorR"/>
</dbReference>
<evidence type="ECO:0000256" key="1">
    <source>
        <dbReference type="ARBA" id="ARBA00022741"/>
    </source>
</evidence>
<keyword evidence="3" id="KW-0805">Transcription regulation</keyword>
<evidence type="ECO:0000256" key="5">
    <source>
        <dbReference type="ARBA" id="ARBA00023159"/>
    </source>
</evidence>
<dbReference type="GO" id="GO:0006355">
    <property type="term" value="P:regulation of DNA-templated transcription"/>
    <property type="evidence" value="ECO:0007669"/>
    <property type="project" value="InterPro"/>
</dbReference>
<keyword evidence="5" id="KW-0010">Activator</keyword>
<dbReference type="PRINTS" id="PR01590">
    <property type="entry name" value="HTHFIS"/>
</dbReference>
<dbReference type="InterPro" id="IPR002197">
    <property type="entry name" value="HTH_Fis"/>
</dbReference>
<dbReference type="Pfam" id="PF02954">
    <property type="entry name" value="HTH_8"/>
    <property type="match status" value="1"/>
</dbReference>
<dbReference type="InterPro" id="IPR000014">
    <property type="entry name" value="PAS"/>
</dbReference>
<evidence type="ECO:0000313" key="9">
    <source>
        <dbReference type="Proteomes" id="UP000199611"/>
    </source>
</evidence>
<dbReference type="PANTHER" id="PTHR32071:SF113">
    <property type="entry name" value="ALGINATE BIOSYNTHESIS TRANSCRIPTIONAL REGULATORY PROTEIN ALGB"/>
    <property type="match status" value="1"/>
</dbReference>
<dbReference type="GO" id="GO:0005524">
    <property type="term" value="F:ATP binding"/>
    <property type="evidence" value="ECO:0007669"/>
    <property type="project" value="UniProtKB-KW"/>
</dbReference>
<dbReference type="SUPFAM" id="SSF52540">
    <property type="entry name" value="P-loop containing nucleoside triphosphate hydrolases"/>
    <property type="match status" value="1"/>
</dbReference>
<evidence type="ECO:0000256" key="3">
    <source>
        <dbReference type="ARBA" id="ARBA00023015"/>
    </source>
</evidence>
<dbReference type="PROSITE" id="PS00676">
    <property type="entry name" value="SIGMA54_INTERACT_2"/>
    <property type="match status" value="1"/>
</dbReference>
<dbReference type="Pfam" id="PF00158">
    <property type="entry name" value="Sigma54_activat"/>
    <property type="match status" value="1"/>
</dbReference>
<feature type="domain" description="Sigma-54 factor interaction" evidence="7">
    <location>
        <begin position="433"/>
        <end position="662"/>
    </location>
</feature>
<dbReference type="CDD" id="cd00130">
    <property type="entry name" value="PAS"/>
    <property type="match status" value="1"/>
</dbReference>
<dbReference type="SUPFAM" id="SSF55785">
    <property type="entry name" value="PYP-like sensor domain (PAS domain)"/>
    <property type="match status" value="1"/>
</dbReference>
<dbReference type="GO" id="GO:0043565">
    <property type="term" value="F:sequence-specific DNA binding"/>
    <property type="evidence" value="ECO:0007669"/>
    <property type="project" value="InterPro"/>
</dbReference>
<organism evidence="8 9">
    <name type="scientific">Thermodesulforhabdus norvegica</name>
    <dbReference type="NCBI Taxonomy" id="39841"/>
    <lineage>
        <taxon>Bacteria</taxon>
        <taxon>Pseudomonadati</taxon>
        <taxon>Thermodesulfobacteriota</taxon>
        <taxon>Syntrophobacteria</taxon>
        <taxon>Syntrophobacterales</taxon>
        <taxon>Thermodesulforhabdaceae</taxon>
        <taxon>Thermodesulforhabdus</taxon>
    </lineage>
</organism>
<dbReference type="Proteomes" id="UP000199611">
    <property type="component" value="Unassembled WGS sequence"/>
</dbReference>
<dbReference type="CDD" id="cd00009">
    <property type="entry name" value="AAA"/>
    <property type="match status" value="1"/>
</dbReference>
<evidence type="ECO:0000256" key="2">
    <source>
        <dbReference type="ARBA" id="ARBA00022840"/>
    </source>
</evidence>
<dbReference type="Pfam" id="PF25601">
    <property type="entry name" value="AAA_lid_14"/>
    <property type="match status" value="1"/>
</dbReference>
<dbReference type="EMBL" id="FOUU01000004">
    <property type="protein sequence ID" value="SFM79395.1"/>
    <property type="molecule type" value="Genomic_DNA"/>
</dbReference>
<protein>
    <submittedName>
        <fullName evidence="8">Regulatory protein, Fis family</fullName>
    </submittedName>
</protein>
<evidence type="ECO:0000313" key="8">
    <source>
        <dbReference type="EMBL" id="SFM79395.1"/>
    </source>
</evidence>
<dbReference type="PANTHER" id="PTHR32071">
    <property type="entry name" value="TRANSCRIPTIONAL REGULATORY PROTEIN"/>
    <property type="match status" value="1"/>
</dbReference>
<evidence type="ECO:0000256" key="4">
    <source>
        <dbReference type="ARBA" id="ARBA00023125"/>
    </source>
</evidence>
<name>A0A1I4TS50_9BACT</name>
<dbReference type="InterPro" id="IPR003593">
    <property type="entry name" value="AAA+_ATPase"/>
</dbReference>
<dbReference type="RefSeq" id="WP_093394668.1">
    <property type="nucleotide sequence ID" value="NZ_FOUU01000004.1"/>
</dbReference>
<keyword evidence="2" id="KW-0067">ATP-binding</keyword>
<dbReference type="PROSITE" id="PS00688">
    <property type="entry name" value="SIGMA54_INTERACT_3"/>
    <property type="match status" value="1"/>
</dbReference>